<gene>
    <name evidence="2" type="ordered locus">AM1_2234</name>
</gene>
<evidence type="ECO:0000313" key="3">
    <source>
        <dbReference type="Proteomes" id="UP000000268"/>
    </source>
</evidence>
<proteinExistence type="predicted"/>
<dbReference type="STRING" id="329726.AM1_2234"/>
<dbReference type="eggNOG" id="COG1848">
    <property type="taxonomic scope" value="Bacteria"/>
</dbReference>
<dbReference type="Gene3D" id="3.40.50.1010">
    <property type="entry name" value="5'-nuclease"/>
    <property type="match status" value="1"/>
</dbReference>
<dbReference type="HOGENOM" id="CLU_125353_0_0_3"/>
<dbReference type="SUPFAM" id="SSF88723">
    <property type="entry name" value="PIN domain-like"/>
    <property type="match status" value="1"/>
</dbReference>
<sequence length="143" mass="15799">MLSGINRLFLDTAPVIYYVEQHPQYFVLLQPIFRSLSRGDFVAVTSPVTLAETLMFPLRDSNSQQQQVFTDVITTAAFTTFVAIDAGIAVKAAQLRVQYSLKLPDALQLATAIVSGCDGFLTNDFQLKKVAELQVLVVDELEV</sequence>
<feature type="domain" description="PIN" evidence="1">
    <location>
        <begin position="9"/>
        <end position="132"/>
    </location>
</feature>
<dbReference type="Pfam" id="PF01850">
    <property type="entry name" value="PIN"/>
    <property type="match status" value="1"/>
</dbReference>
<evidence type="ECO:0000313" key="2">
    <source>
        <dbReference type="EMBL" id="ABW27247.1"/>
    </source>
</evidence>
<keyword evidence="3" id="KW-1185">Reference proteome</keyword>
<accession>B0C0Y8</accession>
<organism evidence="2 3">
    <name type="scientific">Acaryochloris marina (strain MBIC 11017)</name>
    <dbReference type="NCBI Taxonomy" id="329726"/>
    <lineage>
        <taxon>Bacteria</taxon>
        <taxon>Bacillati</taxon>
        <taxon>Cyanobacteriota</taxon>
        <taxon>Cyanophyceae</taxon>
        <taxon>Acaryochloridales</taxon>
        <taxon>Acaryochloridaceae</taxon>
        <taxon>Acaryochloris</taxon>
    </lineage>
</organism>
<evidence type="ECO:0000259" key="1">
    <source>
        <dbReference type="Pfam" id="PF01850"/>
    </source>
</evidence>
<dbReference type="AlphaFoldDB" id="B0C0Y8"/>
<name>B0C0Y8_ACAM1</name>
<protein>
    <recommendedName>
        <fullName evidence="1">PIN domain-containing protein</fullName>
    </recommendedName>
</protein>
<dbReference type="InterPro" id="IPR002716">
    <property type="entry name" value="PIN_dom"/>
</dbReference>
<dbReference type="Proteomes" id="UP000000268">
    <property type="component" value="Chromosome"/>
</dbReference>
<dbReference type="InterPro" id="IPR029060">
    <property type="entry name" value="PIN-like_dom_sf"/>
</dbReference>
<reference evidence="2 3" key="1">
    <citation type="journal article" date="2008" name="Proc. Natl. Acad. Sci. U.S.A.">
        <title>Niche adaptation and genome expansion in the chlorophyll d-producing cyanobacterium Acaryochloris marina.</title>
        <authorList>
            <person name="Swingley W.D."/>
            <person name="Chen M."/>
            <person name="Cheung P.C."/>
            <person name="Conrad A.L."/>
            <person name="Dejesa L.C."/>
            <person name="Hao J."/>
            <person name="Honchak B.M."/>
            <person name="Karbach L.E."/>
            <person name="Kurdoglu A."/>
            <person name="Lahiri S."/>
            <person name="Mastrian S.D."/>
            <person name="Miyashita H."/>
            <person name="Page L."/>
            <person name="Ramakrishna P."/>
            <person name="Satoh S."/>
            <person name="Sattley W.M."/>
            <person name="Shimada Y."/>
            <person name="Taylor H.L."/>
            <person name="Tomo T."/>
            <person name="Tsuchiya T."/>
            <person name="Wang Z.T."/>
            <person name="Raymond J."/>
            <person name="Mimuro M."/>
            <person name="Blankenship R.E."/>
            <person name="Touchman J.W."/>
        </authorList>
    </citation>
    <scope>NUCLEOTIDE SEQUENCE [LARGE SCALE GENOMIC DNA]</scope>
    <source>
        <strain evidence="3">MBIC 11017</strain>
    </source>
</reference>
<dbReference type="EMBL" id="CP000828">
    <property type="protein sequence ID" value="ABW27247.1"/>
    <property type="molecule type" value="Genomic_DNA"/>
</dbReference>
<dbReference type="KEGG" id="amr:AM1_2234"/>